<evidence type="ECO:0000256" key="5">
    <source>
        <dbReference type="ARBA" id="ARBA00022989"/>
    </source>
</evidence>
<name>A0A382D8L1_9ZZZZ</name>
<evidence type="ECO:0000256" key="7">
    <source>
        <dbReference type="SAM" id="Phobius"/>
    </source>
</evidence>
<gene>
    <name evidence="8" type="ORF">METZ01_LOCUS187624</name>
</gene>
<protein>
    <submittedName>
        <fullName evidence="8">Uncharacterized protein</fullName>
    </submittedName>
</protein>
<keyword evidence="6 7" id="KW-0472">Membrane</keyword>
<dbReference type="PANTHER" id="PTHR11434">
    <property type="entry name" value="NADH-UBIQUINONE OXIDOREDUCTASE SUBUNIT ND4L"/>
    <property type="match status" value="1"/>
</dbReference>
<feature type="transmembrane region" description="Helical" evidence="7">
    <location>
        <begin position="44"/>
        <end position="69"/>
    </location>
</feature>
<dbReference type="Gene3D" id="1.10.287.3510">
    <property type="match status" value="1"/>
</dbReference>
<dbReference type="NCBIfam" id="NF004320">
    <property type="entry name" value="PRK05715.1-2"/>
    <property type="match status" value="1"/>
</dbReference>
<comment type="similarity">
    <text evidence="2">Belongs to the complex I subunit 4L family.</text>
</comment>
<proteinExistence type="inferred from homology"/>
<evidence type="ECO:0000256" key="1">
    <source>
        <dbReference type="ARBA" id="ARBA00004141"/>
    </source>
</evidence>
<dbReference type="EMBL" id="UINC01038166">
    <property type="protein sequence ID" value="SVB34770.1"/>
    <property type="molecule type" value="Genomic_DNA"/>
</dbReference>
<reference evidence="8" key="1">
    <citation type="submission" date="2018-05" db="EMBL/GenBank/DDBJ databases">
        <authorList>
            <person name="Lanie J.A."/>
            <person name="Ng W.-L."/>
            <person name="Kazmierczak K.M."/>
            <person name="Andrzejewski T.M."/>
            <person name="Davidsen T.M."/>
            <person name="Wayne K.J."/>
            <person name="Tettelin H."/>
            <person name="Glass J.I."/>
            <person name="Rusch D."/>
            <person name="Podicherti R."/>
            <person name="Tsui H.-C.T."/>
            <person name="Winkler M.E."/>
        </authorList>
    </citation>
    <scope>NUCLEOTIDE SEQUENCE</scope>
</reference>
<organism evidence="8">
    <name type="scientific">marine metagenome</name>
    <dbReference type="NCBI Taxonomy" id="408172"/>
    <lineage>
        <taxon>unclassified sequences</taxon>
        <taxon>metagenomes</taxon>
        <taxon>ecological metagenomes</taxon>
    </lineage>
</organism>
<dbReference type="GO" id="GO:0016651">
    <property type="term" value="F:oxidoreductase activity, acting on NAD(P)H"/>
    <property type="evidence" value="ECO:0007669"/>
    <property type="project" value="InterPro"/>
</dbReference>
<dbReference type="GO" id="GO:0030964">
    <property type="term" value="C:NADH dehydrogenase complex"/>
    <property type="evidence" value="ECO:0007669"/>
    <property type="project" value="TreeGrafter"/>
</dbReference>
<evidence type="ECO:0000256" key="4">
    <source>
        <dbReference type="ARBA" id="ARBA00022692"/>
    </source>
</evidence>
<dbReference type="AlphaFoldDB" id="A0A382D8L1"/>
<evidence type="ECO:0000313" key="8">
    <source>
        <dbReference type="EMBL" id="SVB34770.1"/>
    </source>
</evidence>
<evidence type="ECO:0000256" key="3">
    <source>
        <dbReference type="ARBA" id="ARBA00022448"/>
    </source>
</evidence>
<keyword evidence="4 7" id="KW-0812">Transmembrane</keyword>
<dbReference type="InterPro" id="IPR001133">
    <property type="entry name" value="NADH_UbQ_OxRdtase_chain4L/K"/>
</dbReference>
<dbReference type="Pfam" id="PF00420">
    <property type="entry name" value="Oxidored_q2"/>
    <property type="match status" value="1"/>
</dbReference>
<keyword evidence="3" id="KW-0813">Transport</keyword>
<keyword evidence="5 7" id="KW-1133">Transmembrane helix</keyword>
<dbReference type="GO" id="GO:0042773">
    <property type="term" value="P:ATP synthesis coupled electron transport"/>
    <property type="evidence" value="ECO:0007669"/>
    <property type="project" value="InterPro"/>
</dbReference>
<dbReference type="InterPro" id="IPR039428">
    <property type="entry name" value="NUOK/Mnh_C1-like"/>
</dbReference>
<evidence type="ECO:0000256" key="2">
    <source>
        <dbReference type="ARBA" id="ARBA00010519"/>
    </source>
</evidence>
<accession>A0A382D8L1</accession>
<sequence>MSLEIMFNAVTLAAVTVSRHVTSSQILASSEFSESAINSMLTGQIFALFIIVIAAAEIALGLGIVISLYRSRETVDITRANLMRW</sequence>
<evidence type="ECO:0000256" key="6">
    <source>
        <dbReference type="ARBA" id="ARBA00023136"/>
    </source>
</evidence>
<dbReference type="PANTHER" id="PTHR11434:SF16">
    <property type="entry name" value="NADH-UBIQUINONE OXIDOREDUCTASE CHAIN 4L"/>
    <property type="match status" value="1"/>
</dbReference>
<comment type="subcellular location">
    <subcellularLocation>
        <location evidence="1">Membrane</location>
        <topology evidence="1">Multi-pass membrane protein</topology>
    </subcellularLocation>
</comment>